<dbReference type="Proteomes" id="UP001497383">
    <property type="component" value="Chromosome 2"/>
</dbReference>
<dbReference type="EMBL" id="OZ022406">
    <property type="protein sequence ID" value="CAK9436933.1"/>
    <property type="molecule type" value="Genomic_DNA"/>
</dbReference>
<protein>
    <recommendedName>
        <fullName evidence="7">Major facilitator superfamily (MFS) profile domain-containing protein</fullName>
    </recommendedName>
</protein>
<evidence type="ECO:0000256" key="1">
    <source>
        <dbReference type="ARBA" id="ARBA00004141"/>
    </source>
</evidence>
<evidence type="ECO:0000256" key="3">
    <source>
        <dbReference type="ARBA" id="ARBA00022692"/>
    </source>
</evidence>
<evidence type="ECO:0000256" key="5">
    <source>
        <dbReference type="ARBA" id="ARBA00023136"/>
    </source>
</evidence>
<evidence type="ECO:0000259" key="7">
    <source>
        <dbReference type="PROSITE" id="PS50850"/>
    </source>
</evidence>
<keyword evidence="3 6" id="KW-0812">Transmembrane</keyword>
<feature type="transmembrane region" description="Helical" evidence="6">
    <location>
        <begin position="389"/>
        <end position="412"/>
    </location>
</feature>
<evidence type="ECO:0000256" key="2">
    <source>
        <dbReference type="ARBA" id="ARBA00022448"/>
    </source>
</evidence>
<dbReference type="SUPFAM" id="SSF103473">
    <property type="entry name" value="MFS general substrate transporter"/>
    <property type="match status" value="1"/>
</dbReference>
<feature type="transmembrane region" description="Helical" evidence="6">
    <location>
        <begin position="456"/>
        <end position="476"/>
    </location>
</feature>
<feature type="transmembrane region" description="Helical" evidence="6">
    <location>
        <begin position="107"/>
        <end position="125"/>
    </location>
</feature>
<dbReference type="PANTHER" id="PTHR43791:SF97">
    <property type="entry name" value="ALLANTOATE TRANSPORTER, PUTATIVE (AFU_ORTHOLOGUE AFUA_1G14700)-RELATED"/>
    <property type="match status" value="1"/>
</dbReference>
<name>A0ABP0ZH67_9ASCO</name>
<dbReference type="PROSITE" id="PS50850">
    <property type="entry name" value="MFS"/>
    <property type="match status" value="1"/>
</dbReference>
<accession>A0ABP0ZH67</accession>
<keyword evidence="5 6" id="KW-0472">Membrane</keyword>
<evidence type="ECO:0000256" key="4">
    <source>
        <dbReference type="ARBA" id="ARBA00022989"/>
    </source>
</evidence>
<evidence type="ECO:0000313" key="9">
    <source>
        <dbReference type="Proteomes" id="UP001497383"/>
    </source>
</evidence>
<feature type="transmembrane region" description="Helical" evidence="6">
    <location>
        <begin position="297"/>
        <end position="315"/>
    </location>
</feature>
<feature type="transmembrane region" description="Helical" evidence="6">
    <location>
        <begin position="230"/>
        <end position="250"/>
    </location>
</feature>
<feature type="transmembrane region" description="Helical" evidence="6">
    <location>
        <begin position="196"/>
        <end position="218"/>
    </location>
</feature>
<keyword evidence="4 6" id="KW-1133">Transmembrane helix</keyword>
<keyword evidence="2" id="KW-0813">Transport</keyword>
<feature type="transmembrane region" description="Helical" evidence="6">
    <location>
        <begin position="66"/>
        <end position="83"/>
    </location>
</feature>
<dbReference type="Pfam" id="PF07690">
    <property type="entry name" value="MFS_1"/>
    <property type="match status" value="1"/>
</dbReference>
<comment type="subcellular location">
    <subcellularLocation>
        <location evidence="1">Membrane</location>
        <topology evidence="1">Multi-pass membrane protein</topology>
    </subcellularLocation>
</comment>
<organism evidence="8 9">
    <name type="scientific">Lodderomyces beijingensis</name>
    <dbReference type="NCBI Taxonomy" id="1775926"/>
    <lineage>
        <taxon>Eukaryota</taxon>
        <taxon>Fungi</taxon>
        <taxon>Dikarya</taxon>
        <taxon>Ascomycota</taxon>
        <taxon>Saccharomycotina</taxon>
        <taxon>Pichiomycetes</taxon>
        <taxon>Debaryomycetaceae</taxon>
        <taxon>Candida/Lodderomyces clade</taxon>
        <taxon>Lodderomyces</taxon>
    </lineage>
</organism>
<dbReference type="InterPro" id="IPR020846">
    <property type="entry name" value="MFS_dom"/>
</dbReference>
<evidence type="ECO:0000256" key="6">
    <source>
        <dbReference type="SAM" id="Phobius"/>
    </source>
</evidence>
<dbReference type="GeneID" id="92206639"/>
<feature type="transmembrane region" description="Helical" evidence="6">
    <location>
        <begin position="167"/>
        <end position="189"/>
    </location>
</feature>
<dbReference type="PANTHER" id="PTHR43791">
    <property type="entry name" value="PERMEASE-RELATED"/>
    <property type="match status" value="1"/>
</dbReference>
<dbReference type="InterPro" id="IPR011701">
    <property type="entry name" value="MFS"/>
</dbReference>
<keyword evidence="9" id="KW-1185">Reference proteome</keyword>
<dbReference type="Gene3D" id="1.20.1250.20">
    <property type="entry name" value="MFS general substrate transporter like domains"/>
    <property type="match status" value="2"/>
</dbReference>
<dbReference type="InterPro" id="IPR036259">
    <property type="entry name" value="MFS_trans_sf"/>
</dbReference>
<feature type="transmembrane region" description="Helical" evidence="6">
    <location>
        <begin position="137"/>
        <end position="155"/>
    </location>
</feature>
<feature type="transmembrane region" description="Helical" evidence="6">
    <location>
        <begin position="363"/>
        <end position="383"/>
    </location>
</feature>
<feature type="transmembrane region" description="Helical" evidence="6">
    <location>
        <begin position="424"/>
        <end position="444"/>
    </location>
</feature>
<gene>
    <name evidence="8" type="ORF">LODBEIA_P14430</name>
</gene>
<dbReference type="RefSeq" id="XP_066828381.1">
    <property type="nucleotide sequence ID" value="XM_066971332.1"/>
</dbReference>
<sequence>MSSTPSITNEKSGVTHTVSKPVGKLHDIVTSHDVNAIGYELYEKAQDVYTDEEAETQFYKSIVRKIDWRIVPLLCVTYMLQFLDKLSLNYAAAYTLQEDLNLTGQRYSWVAAIFNFGYLFWAIPGNYLVQRFPVAKYTGFMLFTWAIILVGHVGLKNYGGALVIRFILGMFEASISPSCMAICGSFYTIQQQPIRMCIFLSFNGVATMLGALLGFGLGHATNAAIEPWKLIFVVIGLLNFVWAVVFLWLCPDSPESAKFLTEDEKAILIKHVAANNQGMKDQKFKKYQVFEALRDQVVWMLAIVGLGCGVINGGASNFSSALIRGFGFTGIEATALQLPMGAIELVIVVLGGIVAFTVRNTRCIVLFMFCIAPLGGLIGLLVYSLEHRWNLVACAWLQFIIGGPVIMSWVLLNANVSGSSKRTIANGLWFLFYAAGNIVGPNIFLATEAPKYRSGIMGLMTSYCGIMVLAIGLYFTMKRRNVVRDKEQDGQSEEQKEQAIVDGFKGLTDFENRGFRYSL</sequence>
<feature type="domain" description="Major facilitator superfamily (MFS) profile" evidence="7">
    <location>
        <begin position="70"/>
        <end position="480"/>
    </location>
</feature>
<evidence type="ECO:0000313" key="8">
    <source>
        <dbReference type="EMBL" id="CAK9436933.1"/>
    </source>
</evidence>
<feature type="transmembrane region" description="Helical" evidence="6">
    <location>
        <begin position="335"/>
        <end position="356"/>
    </location>
</feature>
<reference evidence="8 9" key="1">
    <citation type="submission" date="2024-03" db="EMBL/GenBank/DDBJ databases">
        <authorList>
            <person name="Brejova B."/>
        </authorList>
    </citation>
    <scope>NUCLEOTIDE SEQUENCE [LARGE SCALE GENOMIC DNA]</scope>
    <source>
        <strain evidence="8 9">CBS 14171</strain>
    </source>
</reference>
<proteinExistence type="predicted"/>